<organism evidence="1 2">
    <name type="scientific">Candidatus Nitrosocosmicus oleophilus</name>
    <dbReference type="NCBI Taxonomy" id="1353260"/>
    <lineage>
        <taxon>Archaea</taxon>
        <taxon>Nitrososphaerota</taxon>
        <taxon>Nitrososphaeria</taxon>
        <taxon>Nitrososphaerales</taxon>
        <taxon>Nitrososphaeraceae</taxon>
        <taxon>Candidatus Nitrosocosmicus</taxon>
    </lineage>
</organism>
<name>A0A654LYH5_9ARCH</name>
<dbReference type="KEGG" id="taa:NMY3_01084"/>
<keyword evidence="2" id="KW-1185">Reference proteome</keyword>
<dbReference type="RefSeq" id="WP_196817789.1">
    <property type="nucleotide sequence ID" value="NZ_CP012850.1"/>
</dbReference>
<sequence length="110" mass="12155">MLSKNKETFKVVIMVGLMSVLTFVPSANQIGFSSLPPPPSTQQPQSPCVVFGDTTLPNQTVIIRSNESNELISKDSCQNLVDELVEQFGFRVINTSEVSGCECFEWILKN</sequence>
<dbReference type="AlphaFoldDB" id="A0A654LYH5"/>
<gene>
    <name evidence="1" type="ORF">NMY3_01084</name>
</gene>
<evidence type="ECO:0000313" key="2">
    <source>
        <dbReference type="Proteomes" id="UP000058925"/>
    </source>
</evidence>
<dbReference type="EMBL" id="CP012850">
    <property type="protein sequence ID" value="ALI35289.1"/>
    <property type="molecule type" value="Genomic_DNA"/>
</dbReference>
<dbReference type="GeneID" id="60421190"/>
<reference evidence="2" key="1">
    <citation type="submission" date="2015-10" db="EMBL/GenBank/DDBJ databases">
        <title>Niche specialization of a soil ammonia-oxidizing archaeon, Candidatus Nitrosocosmicus oleophilus.</title>
        <authorList>
            <person name="Jung M.-Y."/>
            <person name="Rhee S.-K."/>
        </authorList>
    </citation>
    <scope>NUCLEOTIDE SEQUENCE [LARGE SCALE GENOMIC DNA]</scope>
    <source>
        <strain evidence="2">MY3</strain>
    </source>
</reference>
<protein>
    <submittedName>
        <fullName evidence="1">Uncharacterized protein</fullName>
    </submittedName>
</protein>
<evidence type="ECO:0000313" key="1">
    <source>
        <dbReference type="EMBL" id="ALI35289.1"/>
    </source>
</evidence>
<accession>A0A654LYH5</accession>
<proteinExistence type="predicted"/>
<dbReference type="Proteomes" id="UP000058925">
    <property type="component" value="Chromosome"/>
</dbReference>